<dbReference type="EMBL" id="KI635723">
    <property type="protein sequence ID" value="ETB63478.1"/>
    <property type="molecule type" value="Genomic_DNA"/>
</dbReference>
<keyword evidence="1" id="KW-0472">Membrane</keyword>
<accession>V7PZ76</accession>
<evidence type="ECO:0000313" key="3">
    <source>
        <dbReference type="Proteomes" id="UP000018538"/>
    </source>
</evidence>
<proteinExistence type="predicted"/>
<sequence>MYLPDDLKKSTIDFHKNDNIKKYCYNNNSGEKKCNTDLDKIKAGFLWLLETNCSISKKTYSDENINAIFLYIISWLSYKLNQNSEHYFTKINDFFTEYVNNNQEYDKIIQNSQGCKNLKEVINKKSDLLNIDIQDMSNFYDVFKSLCIIHGDVAKNTNSTKLSDNATIFFNKYTDLNDYYNVENTSHSKILSDLLTDYDKLKNKCASRILDPVQLPSLPTGRATKKFLRNSSIQISLIPMTFIFFALLIYLGIVYKVNNISNENIIFKMYIITTKLTFIFYYFYISVHHLTFGKSFKNSI</sequence>
<evidence type="ECO:0000256" key="1">
    <source>
        <dbReference type="SAM" id="Phobius"/>
    </source>
</evidence>
<protein>
    <submittedName>
        <fullName evidence="2">Uncharacterized protein</fullName>
    </submittedName>
</protein>
<dbReference type="InterPro" id="IPR006477">
    <property type="entry name" value="Yir_bir_cir"/>
</dbReference>
<keyword evidence="1" id="KW-1133">Transmembrane helix</keyword>
<dbReference type="NCBIfam" id="TIGR01590">
    <property type="entry name" value="yir-bir-cir_Pla"/>
    <property type="match status" value="1"/>
</dbReference>
<feature type="transmembrane region" description="Helical" evidence="1">
    <location>
        <begin position="235"/>
        <end position="253"/>
    </location>
</feature>
<reference evidence="2 3" key="1">
    <citation type="submission" date="2013-11" db="EMBL/GenBank/DDBJ databases">
        <title>The Genome Sequence of Plasmodium yoelii 17X.</title>
        <authorList>
            <consortium name="The Broad Institute Genomics Platform"/>
            <consortium name="The Broad Institute Genome Sequencing Center for Infectious Disease"/>
            <person name="Neafsey D."/>
            <person name="Adams J."/>
            <person name="Walker B."/>
            <person name="Young S.K."/>
            <person name="Zeng Q."/>
            <person name="Gargeya S."/>
            <person name="Fitzgerald M."/>
            <person name="Haas B."/>
            <person name="Abouelleil A."/>
            <person name="Alvarado L."/>
            <person name="Chapman S.B."/>
            <person name="Gainer-Dewar J."/>
            <person name="Goldberg J."/>
            <person name="Griggs A."/>
            <person name="Gujja S."/>
            <person name="Hansen M."/>
            <person name="Howarth C."/>
            <person name="Imamovic A."/>
            <person name="Ireland A."/>
            <person name="Larimer J."/>
            <person name="McCowan C."/>
            <person name="Murphy C."/>
            <person name="Pearson M."/>
            <person name="Poon T.W."/>
            <person name="Priest M."/>
            <person name="Roberts A."/>
            <person name="Saif S."/>
            <person name="Shea T."/>
            <person name="Sykes S."/>
            <person name="Wortman J."/>
            <person name="Nusbaum C."/>
            <person name="Birren B."/>
        </authorList>
    </citation>
    <scope>NUCLEOTIDE SEQUENCE [LARGE SCALE GENOMIC DNA]</scope>
    <source>
        <strain evidence="2 3">17X</strain>
    </source>
</reference>
<gene>
    <name evidence="2" type="ORF">YYC_00233</name>
</gene>
<evidence type="ECO:0000313" key="2">
    <source>
        <dbReference type="EMBL" id="ETB63478.1"/>
    </source>
</evidence>
<feature type="transmembrane region" description="Helical" evidence="1">
    <location>
        <begin position="265"/>
        <end position="285"/>
    </location>
</feature>
<organism evidence="2 3">
    <name type="scientific">Plasmodium yoelii 17X</name>
    <dbReference type="NCBI Taxonomy" id="1323249"/>
    <lineage>
        <taxon>Eukaryota</taxon>
        <taxon>Sar</taxon>
        <taxon>Alveolata</taxon>
        <taxon>Apicomplexa</taxon>
        <taxon>Aconoidasida</taxon>
        <taxon>Haemosporida</taxon>
        <taxon>Plasmodiidae</taxon>
        <taxon>Plasmodium</taxon>
        <taxon>Plasmodium (Vinckeia)</taxon>
    </lineage>
</organism>
<keyword evidence="1" id="KW-0812">Transmembrane</keyword>
<name>V7PZ76_PLAYE</name>
<dbReference type="Pfam" id="PF06022">
    <property type="entry name" value="Cir_Bir_Yir"/>
    <property type="match status" value="1"/>
</dbReference>
<keyword evidence="3" id="KW-1185">Reference proteome</keyword>
<dbReference type="Proteomes" id="UP000018538">
    <property type="component" value="Unassembled WGS sequence"/>
</dbReference>
<dbReference type="AlphaFoldDB" id="V7PZ76"/>